<keyword evidence="6 8" id="KW-0630">Potassium</keyword>
<dbReference type="RefSeq" id="WP_171219190.1">
    <property type="nucleotide sequence ID" value="NZ_JABEPP010000004.1"/>
</dbReference>
<evidence type="ECO:0000256" key="7">
    <source>
        <dbReference type="ARBA" id="ARBA00023134"/>
    </source>
</evidence>
<dbReference type="GO" id="GO:0030488">
    <property type="term" value="P:tRNA methylation"/>
    <property type="evidence" value="ECO:0007669"/>
    <property type="project" value="TreeGrafter"/>
</dbReference>
<comment type="caution">
    <text evidence="8">Lacks conserved residue(s) required for the propagation of feature annotation.</text>
</comment>
<dbReference type="InterPro" id="IPR031168">
    <property type="entry name" value="G_TrmE"/>
</dbReference>
<dbReference type="GO" id="GO:0002098">
    <property type="term" value="P:tRNA wobble uridine modification"/>
    <property type="evidence" value="ECO:0007669"/>
    <property type="project" value="TreeGrafter"/>
</dbReference>
<evidence type="ECO:0000256" key="9">
    <source>
        <dbReference type="RuleBase" id="RU003313"/>
    </source>
</evidence>
<keyword evidence="2 8" id="KW-0819">tRNA processing</keyword>
<sequence>MTSGDTIFAVASGFGRAGIAVIRISGPGTEAALHALVRGPAPPPRRASLRRLHHPVTGEVLDQALVLRMAAPGSFTGEDQAELHIHGGLAVRSAVLRALSSLPGLRAAEPGEFTRRAFLNGRMDLSAVEGLADLIDAETEAQRRQALRQLEGALANKVDDWRDRLADALALAEAGLDFTDEADVSHAASSEAAAIFHAVRLEIEDELARSSRAERLREGFVAVIAGPPNAGKSTLLNALARREVAIVSPHPGTTRDAIEVRCDLDGLPVTFVDTAGLREAADPVEGEGIARARRHARGADLVLWLVAPDAVADGESFGPVPVLNVATKSDLADRPPSADLAVSARTGDGIGRLVEAVRERAEAVLAGAGDAVVTRERHRKALEEVVSALSRAEAAQAVGHEELAAEDLRLALRALGRVTGRVDVEEILDRIFGQFCIGK</sequence>
<comment type="subunit">
    <text evidence="8">Homodimer. Heterotetramer of two MnmE and two MnmG subunits.</text>
</comment>
<dbReference type="PANTHER" id="PTHR42714">
    <property type="entry name" value="TRNA MODIFICATION GTPASE GTPBP3"/>
    <property type="match status" value="1"/>
</dbReference>
<evidence type="ECO:0000256" key="4">
    <source>
        <dbReference type="ARBA" id="ARBA00022801"/>
    </source>
</evidence>
<comment type="similarity">
    <text evidence="1 8 9">Belongs to the TRAFAC class TrmE-Era-EngA-EngB-Septin-like GTPase superfamily. TrmE GTPase family.</text>
</comment>
<dbReference type="InterPro" id="IPR027368">
    <property type="entry name" value="MnmE_dom2"/>
</dbReference>
<feature type="binding site" evidence="8">
    <location>
        <begin position="248"/>
        <end position="254"/>
    </location>
    <ligand>
        <name>GTP</name>
        <dbReference type="ChEBI" id="CHEBI:37565"/>
    </ligand>
</feature>
<keyword evidence="7 8" id="KW-0342">GTP-binding</keyword>
<keyword evidence="3 8" id="KW-0547">Nucleotide-binding</keyword>
<dbReference type="InterPro" id="IPR005225">
    <property type="entry name" value="Small_GTP-bd"/>
</dbReference>
<dbReference type="PANTHER" id="PTHR42714:SF2">
    <property type="entry name" value="TRNA MODIFICATION GTPASE GTPBP3, MITOCHONDRIAL"/>
    <property type="match status" value="1"/>
</dbReference>
<reference evidence="11 12" key="1">
    <citation type="submission" date="2020-04" db="EMBL/GenBank/DDBJ databases">
        <title>Enterovirga sp. isolate from soil.</title>
        <authorList>
            <person name="Chea S."/>
            <person name="Kim D.-U."/>
        </authorList>
    </citation>
    <scope>NUCLEOTIDE SEQUENCE [LARGE SCALE GENOMIC DNA]</scope>
    <source>
        <strain evidence="11 12">DB1703</strain>
    </source>
</reference>
<dbReference type="InterPro" id="IPR018948">
    <property type="entry name" value="GTP-bd_TrmE_N"/>
</dbReference>
<dbReference type="NCBIfam" id="TIGR00231">
    <property type="entry name" value="small_GTP"/>
    <property type="match status" value="1"/>
</dbReference>
<feature type="binding site" evidence="8">
    <location>
        <position position="23"/>
    </location>
    <ligand>
        <name>(6S)-5-formyl-5,6,7,8-tetrahydrofolate</name>
        <dbReference type="ChEBI" id="CHEBI:57457"/>
    </ligand>
</feature>
<dbReference type="GO" id="GO:0005737">
    <property type="term" value="C:cytoplasm"/>
    <property type="evidence" value="ECO:0007669"/>
    <property type="project" value="UniProtKB-SubCell"/>
</dbReference>
<dbReference type="InterPro" id="IPR027266">
    <property type="entry name" value="TrmE/GcvT-like"/>
</dbReference>
<gene>
    <name evidence="8 11" type="primary">mnmE</name>
    <name evidence="8" type="synonym">trmE</name>
    <name evidence="11" type="ORF">HJG44_14995</name>
</gene>
<feature type="binding site" evidence="8">
    <location>
        <position position="82"/>
    </location>
    <ligand>
        <name>(6S)-5-formyl-5,6,7,8-tetrahydrofolate</name>
        <dbReference type="ChEBI" id="CHEBI:57457"/>
    </ligand>
</feature>
<evidence type="ECO:0000256" key="5">
    <source>
        <dbReference type="ARBA" id="ARBA00022842"/>
    </source>
</evidence>
<dbReference type="CDD" id="cd14858">
    <property type="entry name" value="TrmE_N"/>
    <property type="match status" value="1"/>
</dbReference>
<evidence type="ECO:0000256" key="1">
    <source>
        <dbReference type="ARBA" id="ARBA00011043"/>
    </source>
</evidence>
<dbReference type="NCBIfam" id="TIGR00450">
    <property type="entry name" value="mnmE_trmE_thdF"/>
    <property type="match status" value="1"/>
</dbReference>
<keyword evidence="12" id="KW-1185">Reference proteome</keyword>
<dbReference type="Proteomes" id="UP000564885">
    <property type="component" value="Unassembled WGS sequence"/>
</dbReference>
<feature type="binding site" evidence="8">
    <location>
        <begin position="343"/>
        <end position="345"/>
    </location>
    <ligand>
        <name>GTP</name>
        <dbReference type="ChEBI" id="CHEBI:37565"/>
    </ligand>
</feature>
<comment type="subcellular location">
    <subcellularLocation>
        <location evidence="8">Cytoplasm</location>
    </subcellularLocation>
</comment>
<dbReference type="HAMAP" id="MF_00379">
    <property type="entry name" value="GTPase_MnmE"/>
    <property type="match status" value="1"/>
</dbReference>
<keyword evidence="5 8" id="KW-0460">Magnesium</keyword>
<organism evidence="11 12">
    <name type="scientific">Enterovirga aerilata</name>
    <dbReference type="NCBI Taxonomy" id="2730920"/>
    <lineage>
        <taxon>Bacteria</taxon>
        <taxon>Pseudomonadati</taxon>
        <taxon>Pseudomonadota</taxon>
        <taxon>Alphaproteobacteria</taxon>
        <taxon>Hyphomicrobiales</taxon>
        <taxon>Methylobacteriaceae</taxon>
        <taxon>Enterovirga</taxon>
    </lineage>
</organism>
<protein>
    <recommendedName>
        <fullName evidence="8">tRNA modification GTPase MnmE</fullName>
        <ecNumber evidence="8">3.6.-.-</ecNumber>
    </recommendedName>
</protein>
<evidence type="ECO:0000259" key="10">
    <source>
        <dbReference type="PROSITE" id="PS51709"/>
    </source>
</evidence>
<dbReference type="Gene3D" id="3.40.50.300">
    <property type="entry name" value="P-loop containing nucleotide triphosphate hydrolases"/>
    <property type="match status" value="1"/>
</dbReference>
<feature type="binding site" evidence="8">
    <location>
        <begin position="273"/>
        <end position="276"/>
    </location>
    <ligand>
        <name>GTP</name>
        <dbReference type="ChEBI" id="CHEBI:37565"/>
    </ligand>
</feature>
<dbReference type="GO" id="GO:0046872">
    <property type="term" value="F:metal ion binding"/>
    <property type="evidence" value="ECO:0007669"/>
    <property type="project" value="UniProtKB-KW"/>
</dbReference>
<dbReference type="SUPFAM" id="SSF116878">
    <property type="entry name" value="TrmE connector domain"/>
    <property type="match status" value="1"/>
</dbReference>
<evidence type="ECO:0000313" key="11">
    <source>
        <dbReference type="EMBL" id="NNM73693.1"/>
    </source>
</evidence>
<dbReference type="PRINTS" id="PR00326">
    <property type="entry name" value="GTP1OBG"/>
</dbReference>
<evidence type="ECO:0000256" key="8">
    <source>
        <dbReference type="HAMAP-Rule" id="MF_00379"/>
    </source>
</evidence>
<dbReference type="CDD" id="cd04164">
    <property type="entry name" value="trmE"/>
    <property type="match status" value="1"/>
</dbReference>
<proteinExistence type="inferred from homology"/>
<feature type="binding site" evidence="8">
    <location>
        <position position="439"/>
    </location>
    <ligand>
        <name>(6S)-5-formyl-5,6,7,8-tetrahydrofolate</name>
        <dbReference type="ChEBI" id="CHEBI:57457"/>
    </ligand>
</feature>
<dbReference type="FunFam" id="3.30.1360.120:FF:000007">
    <property type="entry name" value="tRNA modification GTPase GTPBP3, mitochondrial"/>
    <property type="match status" value="1"/>
</dbReference>
<feature type="binding site" evidence="8">
    <location>
        <position position="233"/>
    </location>
    <ligand>
        <name>Mg(2+)</name>
        <dbReference type="ChEBI" id="CHEBI:18420"/>
    </ligand>
</feature>
<dbReference type="Pfam" id="PF01926">
    <property type="entry name" value="MMR_HSR1"/>
    <property type="match status" value="1"/>
</dbReference>
<feature type="binding site" evidence="8">
    <location>
        <begin position="229"/>
        <end position="234"/>
    </location>
    <ligand>
        <name>GTP</name>
        <dbReference type="ChEBI" id="CHEBI:37565"/>
    </ligand>
</feature>
<dbReference type="SUPFAM" id="SSF52540">
    <property type="entry name" value="P-loop containing nucleoside triphosphate hydrolases"/>
    <property type="match status" value="1"/>
</dbReference>
<dbReference type="Pfam" id="PF10396">
    <property type="entry name" value="TrmE_N"/>
    <property type="match status" value="1"/>
</dbReference>
<dbReference type="Pfam" id="PF12631">
    <property type="entry name" value="MnmE_helical"/>
    <property type="match status" value="1"/>
</dbReference>
<dbReference type="EC" id="3.6.-.-" evidence="8"/>
<evidence type="ECO:0000256" key="6">
    <source>
        <dbReference type="ARBA" id="ARBA00022958"/>
    </source>
</evidence>
<dbReference type="EMBL" id="JABEPP010000004">
    <property type="protein sequence ID" value="NNM73693.1"/>
    <property type="molecule type" value="Genomic_DNA"/>
</dbReference>
<dbReference type="GO" id="GO:0003924">
    <property type="term" value="F:GTPase activity"/>
    <property type="evidence" value="ECO:0007669"/>
    <property type="project" value="UniProtKB-UniRule"/>
</dbReference>
<dbReference type="GO" id="GO:0005525">
    <property type="term" value="F:GTP binding"/>
    <property type="evidence" value="ECO:0007669"/>
    <property type="project" value="UniProtKB-UniRule"/>
</dbReference>
<feature type="domain" description="TrmE-type G" evidence="10">
    <location>
        <begin position="219"/>
        <end position="362"/>
    </location>
</feature>
<feature type="binding site" evidence="8">
    <location>
        <position position="122"/>
    </location>
    <ligand>
        <name>(6S)-5-formyl-5,6,7,8-tetrahydrofolate</name>
        <dbReference type="ChEBI" id="CHEBI:57457"/>
    </ligand>
</feature>
<dbReference type="PROSITE" id="PS51709">
    <property type="entry name" value="G_TRME"/>
    <property type="match status" value="1"/>
</dbReference>
<keyword evidence="4 8" id="KW-0378">Hydrolase</keyword>
<dbReference type="Gene3D" id="1.20.120.430">
    <property type="entry name" value="tRNA modification GTPase MnmE domain 2"/>
    <property type="match status" value="1"/>
</dbReference>
<accession>A0A849IIC4</accession>
<evidence type="ECO:0000256" key="3">
    <source>
        <dbReference type="ARBA" id="ARBA00022741"/>
    </source>
</evidence>
<comment type="caution">
    <text evidence="11">The sequence shown here is derived from an EMBL/GenBank/DDBJ whole genome shotgun (WGS) entry which is preliminary data.</text>
</comment>
<feature type="binding site" evidence="8">
    <location>
        <position position="254"/>
    </location>
    <ligand>
        <name>Mg(2+)</name>
        <dbReference type="ChEBI" id="CHEBI:18420"/>
    </ligand>
</feature>
<name>A0A849IIC4_9HYPH</name>
<dbReference type="NCBIfam" id="NF003661">
    <property type="entry name" value="PRK05291.1-3"/>
    <property type="match status" value="1"/>
</dbReference>
<dbReference type="InterPro" id="IPR004520">
    <property type="entry name" value="GTPase_MnmE"/>
</dbReference>
<comment type="cofactor">
    <cofactor evidence="8">
        <name>K(+)</name>
        <dbReference type="ChEBI" id="CHEBI:29103"/>
    </cofactor>
    <text evidence="8">Binds 1 potassium ion per subunit.</text>
</comment>
<evidence type="ECO:0000256" key="2">
    <source>
        <dbReference type="ARBA" id="ARBA00022694"/>
    </source>
</evidence>
<dbReference type="InterPro" id="IPR027417">
    <property type="entry name" value="P-loop_NTPase"/>
</dbReference>
<dbReference type="InterPro" id="IPR025867">
    <property type="entry name" value="MnmE_helical"/>
</dbReference>
<dbReference type="InterPro" id="IPR006073">
    <property type="entry name" value="GTP-bd"/>
</dbReference>
<keyword evidence="8" id="KW-0963">Cytoplasm</keyword>
<comment type="function">
    <text evidence="8">Exhibits a very high intrinsic GTPase hydrolysis rate. Involved in the addition of a carboxymethylaminomethyl (cmnm) group at the wobble position (U34) of certain tRNAs, forming tRNA-cmnm(5)s(2)U34.</text>
</comment>
<keyword evidence="8" id="KW-0479">Metal-binding</keyword>
<evidence type="ECO:0000313" key="12">
    <source>
        <dbReference type="Proteomes" id="UP000564885"/>
    </source>
</evidence>
<dbReference type="AlphaFoldDB" id="A0A849IIC4"/>
<dbReference type="Gene3D" id="3.30.1360.120">
    <property type="entry name" value="Probable tRNA modification gtpase trme, domain 1"/>
    <property type="match status" value="1"/>
</dbReference>